<dbReference type="InterPro" id="IPR053006">
    <property type="entry name" value="Meiosis_regulatory"/>
</dbReference>
<feature type="compositionally biased region" description="Low complexity" evidence="1">
    <location>
        <begin position="1"/>
        <end position="18"/>
    </location>
</feature>
<evidence type="ECO:0000313" key="3">
    <source>
        <dbReference type="EMBL" id="KAH6884500.1"/>
    </source>
</evidence>
<evidence type="ECO:0000256" key="1">
    <source>
        <dbReference type="SAM" id="MobiDB-lite"/>
    </source>
</evidence>
<dbReference type="AlphaFoldDB" id="A0A9P8VXM7"/>
<sequence>MPDSVSPTTTPSKVSVPKGVTKRRKVSTGARNRSPARGSNSLSPVAQRQARRVSAGSAADPIAIDEDEDEPAPSNGEAERTAESDMQTPTKLPRAKSTSSDPSDGKTIRTPVPPLPRKSQSSPEVFRTPRSSKKSSPTRRKDGYEVESGIVDLIRRPWKQGAIKNADMGSNYIFSVLNKNTDDKLRKVGITKGPILTRQYQLQYTCRLELKQEPYPNQRLIRHYATAEKLIKAELQSVWHRYYCERCVQEHREFFMAPLELVVEVTQRWTAFCDKEPWDEWGTLRAFWGERLNGWEVYCDEKDDYKQRAKRWSKFVNPSWWDIARFNLVYLAKAIWPRRWEFVCAIQALFVMYVTFPNAWAIIIAWALQFALFLEAGLGNDLLIMKLSGGKTTSTKSSSSSNGSGSADQGGDGSNELEEKDSNDSIDNNLYENGAIPTDVIEKPDDDDGMDLD</sequence>
<dbReference type="EMBL" id="JAGPYM010000020">
    <property type="protein sequence ID" value="KAH6884500.1"/>
    <property type="molecule type" value="Genomic_DNA"/>
</dbReference>
<dbReference type="Proteomes" id="UP000777438">
    <property type="component" value="Unassembled WGS sequence"/>
</dbReference>
<proteinExistence type="predicted"/>
<comment type="caution">
    <text evidence="3">The sequence shown here is derived from an EMBL/GenBank/DDBJ whole genome shotgun (WGS) entry which is preliminary data.</text>
</comment>
<organism evidence="3 4">
    <name type="scientific">Thelonectria olida</name>
    <dbReference type="NCBI Taxonomy" id="1576542"/>
    <lineage>
        <taxon>Eukaryota</taxon>
        <taxon>Fungi</taxon>
        <taxon>Dikarya</taxon>
        <taxon>Ascomycota</taxon>
        <taxon>Pezizomycotina</taxon>
        <taxon>Sordariomycetes</taxon>
        <taxon>Hypocreomycetidae</taxon>
        <taxon>Hypocreales</taxon>
        <taxon>Nectriaceae</taxon>
        <taxon>Thelonectria</taxon>
    </lineage>
</organism>
<protein>
    <recommendedName>
        <fullName evidence="2">Bacteriophage T5 Orf172 DNA-binding domain-containing protein</fullName>
    </recommendedName>
</protein>
<reference evidence="3 4" key="1">
    <citation type="journal article" date="2021" name="Nat. Commun.">
        <title>Genetic determinants of endophytism in the Arabidopsis root mycobiome.</title>
        <authorList>
            <person name="Mesny F."/>
            <person name="Miyauchi S."/>
            <person name="Thiergart T."/>
            <person name="Pickel B."/>
            <person name="Atanasova L."/>
            <person name="Karlsson M."/>
            <person name="Huettel B."/>
            <person name="Barry K.W."/>
            <person name="Haridas S."/>
            <person name="Chen C."/>
            <person name="Bauer D."/>
            <person name="Andreopoulos W."/>
            <person name="Pangilinan J."/>
            <person name="LaButti K."/>
            <person name="Riley R."/>
            <person name="Lipzen A."/>
            <person name="Clum A."/>
            <person name="Drula E."/>
            <person name="Henrissat B."/>
            <person name="Kohler A."/>
            <person name="Grigoriev I.V."/>
            <person name="Martin F.M."/>
            <person name="Hacquard S."/>
        </authorList>
    </citation>
    <scope>NUCLEOTIDE SEQUENCE [LARGE SCALE GENOMIC DNA]</scope>
    <source>
        <strain evidence="3 4">MPI-CAGE-CH-0241</strain>
    </source>
</reference>
<accession>A0A9P8VXM7</accession>
<feature type="compositionally biased region" description="Low complexity" evidence="1">
    <location>
        <begin position="393"/>
        <end position="407"/>
    </location>
</feature>
<feature type="compositionally biased region" description="Polar residues" evidence="1">
    <location>
        <begin position="84"/>
        <end position="102"/>
    </location>
</feature>
<dbReference type="OrthoDB" id="5154130at2759"/>
<dbReference type="InterPro" id="IPR018306">
    <property type="entry name" value="Phage_T5_Orf172_DNA-bd"/>
</dbReference>
<dbReference type="PANTHER" id="PTHR28094">
    <property type="entry name" value="MEIOTICALLY UP-REGULATED GENE 113 PROTEIN"/>
    <property type="match status" value="1"/>
</dbReference>
<dbReference type="PANTHER" id="PTHR28094:SF1">
    <property type="entry name" value="MEIOTICALLY UP-REGULATED GENE 113 PROTEIN"/>
    <property type="match status" value="1"/>
</dbReference>
<feature type="region of interest" description="Disordered" evidence="1">
    <location>
        <begin position="1"/>
        <end position="143"/>
    </location>
</feature>
<name>A0A9P8VXM7_9HYPO</name>
<feature type="compositionally biased region" description="Acidic residues" evidence="1">
    <location>
        <begin position="444"/>
        <end position="453"/>
    </location>
</feature>
<evidence type="ECO:0000259" key="2">
    <source>
        <dbReference type="Pfam" id="PF10544"/>
    </source>
</evidence>
<feature type="compositionally biased region" description="Polar residues" evidence="1">
    <location>
        <begin position="37"/>
        <end position="46"/>
    </location>
</feature>
<gene>
    <name evidence="3" type="ORF">B0T10DRAFT_493283</name>
</gene>
<feature type="region of interest" description="Disordered" evidence="1">
    <location>
        <begin position="393"/>
        <end position="453"/>
    </location>
</feature>
<dbReference type="Pfam" id="PF10544">
    <property type="entry name" value="T5orf172"/>
    <property type="match status" value="1"/>
</dbReference>
<evidence type="ECO:0000313" key="4">
    <source>
        <dbReference type="Proteomes" id="UP000777438"/>
    </source>
</evidence>
<keyword evidence="4" id="KW-1185">Reference proteome</keyword>
<feature type="domain" description="Bacteriophage T5 Orf172 DNA-binding" evidence="2">
    <location>
        <begin position="177"/>
        <end position="269"/>
    </location>
</feature>